<dbReference type="Proteomes" id="UP000030746">
    <property type="component" value="Unassembled WGS sequence"/>
</dbReference>
<dbReference type="OrthoDB" id="6501005at2759"/>
<dbReference type="Pfam" id="PF13843">
    <property type="entry name" value="DDE_Tnp_1_7"/>
    <property type="match status" value="1"/>
</dbReference>
<dbReference type="EMBL" id="KB202820">
    <property type="protein sequence ID" value="ESO87926.1"/>
    <property type="molecule type" value="Genomic_DNA"/>
</dbReference>
<evidence type="ECO:0000259" key="1">
    <source>
        <dbReference type="Pfam" id="PF13843"/>
    </source>
</evidence>
<dbReference type="PANTHER" id="PTHR47272:SF1">
    <property type="entry name" value="PIGGYBAC TRANSPOSABLE ELEMENT-DERIVED PROTEIN 3-LIKE"/>
    <property type="match status" value="1"/>
</dbReference>
<dbReference type="RefSeq" id="XP_009061386.1">
    <property type="nucleotide sequence ID" value="XM_009063138.1"/>
</dbReference>
<evidence type="ECO:0000313" key="3">
    <source>
        <dbReference type="Proteomes" id="UP000030746"/>
    </source>
</evidence>
<dbReference type="PANTHER" id="PTHR47272">
    <property type="entry name" value="DDE_TNP_1_7 DOMAIN-CONTAINING PROTEIN"/>
    <property type="match status" value="1"/>
</dbReference>
<keyword evidence="3" id="KW-1185">Reference proteome</keyword>
<reference evidence="2 3" key="1">
    <citation type="journal article" date="2013" name="Nature">
        <title>Insights into bilaterian evolution from three spiralian genomes.</title>
        <authorList>
            <person name="Simakov O."/>
            <person name="Marletaz F."/>
            <person name="Cho S.J."/>
            <person name="Edsinger-Gonzales E."/>
            <person name="Havlak P."/>
            <person name="Hellsten U."/>
            <person name="Kuo D.H."/>
            <person name="Larsson T."/>
            <person name="Lv J."/>
            <person name="Arendt D."/>
            <person name="Savage R."/>
            <person name="Osoegawa K."/>
            <person name="de Jong P."/>
            <person name="Grimwood J."/>
            <person name="Chapman J.A."/>
            <person name="Shapiro H."/>
            <person name="Aerts A."/>
            <person name="Otillar R.P."/>
            <person name="Terry A.Y."/>
            <person name="Boore J.L."/>
            <person name="Grigoriev I.V."/>
            <person name="Lindberg D.R."/>
            <person name="Seaver E.C."/>
            <person name="Weisblat D.A."/>
            <person name="Putnam N.H."/>
            <person name="Rokhsar D.S."/>
        </authorList>
    </citation>
    <scope>NUCLEOTIDE SEQUENCE [LARGE SCALE GENOMIC DNA]</scope>
</reference>
<dbReference type="HOGENOM" id="CLU_1291817_0_0_1"/>
<dbReference type="CTD" id="20244056"/>
<dbReference type="OMA" id="MIENACE"/>
<proteinExistence type="predicted"/>
<accession>V4A3X2</accession>
<dbReference type="GeneID" id="20244056"/>
<sequence length="214" mass="24557">FINPKQRLLGVKDVLEVLDANNSDLDESDSDSDVEDDLIAEDNLQLQNSIDLENESGDEDTAATDENLATPSRINFTWRKCAFEPTDVPFRGAPICALPDGEISTPYDYFSRFISRQMLENTCLNSNEYCMQKNGIDGRLTIKELEQVIGMYLRMGIVQMPGNRVYWERDTRYAPVADVMSRNRFQHILTILHFKNNLNASEVDKNDKIWKVRP</sequence>
<feature type="domain" description="PiggyBac transposable element-derived protein" evidence="1">
    <location>
        <begin position="105"/>
        <end position="214"/>
    </location>
</feature>
<dbReference type="KEGG" id="lgi:LOTGIDRAFT_176881"/>
<name>V4A3X2_LOTGI</name>
<gene>
    <name evidence="2" type="ORF">LOTGIDRAFT_176881</name>
</gene>
<protein>
    <recommendedName>
        <fullName evidence="1">PiggyBac transposable element-derived protein domain-containing protein</fullName>
    </recommendedName>
</protein>
<organism evidence="2 3">
    <name type="scientific">Lottia gigantea</name>
    <name type="common">Giant owl limpet</name>
    <dbReference type="NCBI Taxonomy" id="225164"/>
    <lineage>
        <taxon>Eukaryota</taxon>
        <taxon>Metazoa</taxon>
        <taxon>Spiralia</taxon>
        <taxon>Lophotrochozoa</taxon>
        <taxon>Mollusca</taxon>
        <taxon>Gastropoda</taxon>
        <taxon>Patellogastropoda</taxon>
        <taxon>Lottioidea</taxon>
        <taxon>Lottiidae</taxon>
        <taxon>Lottia</taxon>
    </lineage>
</organism>
<evidence type="ECO:0000313" key="2">
    <source>
        <dbReference type="EMBL" id="ESO87926.1"/>
    </source>
</evidence>
<dbReference type="InterPro" id="IPR029526">
    <property type="entry name" value="PGBD"/>
</dbReference>
<feature type="non-terminal residue" evidence="2">
    <location>
        <position position="1"/>
    </location>
</feature>
<dbReference type="AlphaFoldDB" id="V4A3X2"/>